<evidence type="ECO:0000313" key="3">
    <source>
        <dbReference type="Proteomes" id="UP000479190"/>
    </source>
</evidence>
<name>A0A6H5IM90_9HYME</name>
<dbReference type="Proteomes" id="UP000479190">
    <property type="component" value="Unassembled WGS sequence"/>
</dbReference>
<evidence type="ECO:0000256" key="1">
    <source>
        <dbReference type="SAM" id="Phobius"/>
    </source>
</evidence>
<proteinExistence type="predicted"/>
<protein>
    <submittedName>
        <fullName evidence="2">Uncharacterized protein</fullName>
    </submittedName>
</protein>
<gene>
    <name evidence="2" type="ORF">TBRA_LOCUS10156</name>
</gene>
<keyword evidence="1" id="KW-0472">Membrane</keyword>
<organism evidence="2 3">
    <name type="scientific">Trichogramma brassicae</name>
    <dbReference type="NCBI Taxonomy" id="86971"/>
    <lineage>
        <taxon>Eukaryota</taxon>
        <taxon>Metazoa</taxon>
        <taxon>Ecdysozoa</taxon>
        <taxon>Arthropoda</taxon>
        <taxon>Hexapoda</taxon>
        <taxon>Insecta</taxon>
        <taxon>Pterygota</taxon>
        <taxon>Neoptera</taxon>
        <taxon>Endopterygota</taxon>
        <taxon>Hymenoptera</taxon>
        <taxon>Apocrita</taxon>
        <taxon>Proctotrupomorpha</taxon>
        <taxon>Chalcidoidea</taxon>
        <taxon>Trichogrammatidae</taxon>
        <taxon>Trichogramma</taxon>
    </lineage>
</organism>
<keyword evidence="3" id="KW-1185">Reference proteome</keyword>
<feature type="transmembrane region" description="Helical" evidence="1">
    <location>
        <begin position="160"/>
        <end position="180"/>
    </location>
</feature>
<reference evidence="2 3" key="1">
    <citation type="submission" date="2020-02" db="EMBL/GenBank/DDBJ databases">
        <authorList>
            <person name="Ferguson B K."/>
        </authorList>
    </citation>
    <scope>NUCLEOTIDE SEQUENCE [LARGE SCALE GENOMIC DNA]</scope>
</reference>
<evidence type="ECO:0000313" key="2">
    <source>
        <dbReference type="EMBL" id="CAB0038371.1"/>
    </source>
</evidence>
<dbReference type="EMBL" id="CADCXV010000905">
    <property type="protein sequence ID" value="CAB0038371.1"/>
    <property type="molecule type" value="Genomic_DNA"/>
</dbReference>
<keyword evidence="1" id="KW-1133">Transmembrane helix</keyword>
<dbReference type="AlphaFoldDB" id="A0A6H5IM90"/>
<sequence length="237" mass="27339">MASQAFDVESRNSLVNVLSLLYMYACIYNAAMQREIIDTSNKSGSHYASAEQPQRTMKRRAWQLPRLTRTSTRIAADSGQITIELQVTASCPRLEIAPSVRALTNTSRIFLSFHQKYTLKTTISDLVRVYVHLGQSTRNSRDIARVRLGKKINDLSASSLRASSILFLIFFLFMLYRLYLDHRNTHARSRDCKAKISNEQLVRRAMESRTNTSARTDAQPQWRSVRDTRAYLYLYEK</sequence>
<keyword evidence="1" id="KW-0812">Transmembrane</keyword>
<accession>A0A6H5IM90</accession>